<evidence type="ECO:0000259" key="5">
    <source>
        <dbReference type="SMART" id="SM00853"/>
    </source>
</evidence>
<name>A0A6N3F428_9FIRM</name>
<dbReference type="SUPFAM" id="SSF118116">
    <property type="entry name" value="DNA mismatch repair protein MutL"/>
    <property type="match status" value="1"/>
</dbReference>
<feature type="domain" description="DNA mismatch repair protein S5" evidence="6">
    <location>
        <begin position="209"/>
        <end position="327"/>
    </location>
</feature>
<dbReference type="InterPro" id="IPR002099">
    <property type="entry name" value="MutL/Mlh/PMS"/>
</dbReference>
<dbReference type="GO" id="GO:0032300">
    <property type="term" value="C:mismatch repair complex"/>
    <property type="evidence" value="ECO:0007669"/>
    <property type="project" value="InterPro"/>
</dbReference>
<dbReference type="CDD" id="cd16926">
    <property type="entry name" value="HATPase_MutL-MLH-PMS-like"/>
    <property type="match status" value="1"/>
</dbReference>
<dbReference type="InterPro" id="IPR013507">
    <property type="entry name" value="DNA_mismatch_S5_2-like"/>
</dbReference>
<dbReference type="Pfam" id="PF01119">
    <property type="entry name" value="DNA_mis_repair"/>
    <property type="match status" value="1"/>
</dbReference>
<dbReference type="EMBL" id="CACRUX010000097">
    <property type="protein sequence ID" value="VYU46775.1"/>
    <property type="molecule type" value="Genomic_DNA"/>
</dbReference>
<dbReference type="Gene3D" id="3.30.565.10">
    <property type="entry name" value="Histidine kinase-like ATPase, C-terminal domain"/>
    <property type="match status" value="1"/>
</dbReference>
<protein>
    <recommendedName>
        <fullName evidence="4">DNA mismatch repair protein MutL</fullName>
    </recommendedName>
</protein>
<dbReference type="PANTHER" id="PTHR10073">
    <property type="entry name" value="DNA MISMATCH REPAIR PROTEIN MLH, PMS, MUTL"/>
    <property type="match status" value="1"/>
</dbReference>
<dbReference type="FunFam" id="3.30.565.10:FF:000003">
    <property type="entry name" value="DNA mismatch repair endonuclease MutL"/>
    <property type="match status" value="1"/>
</dbReference>
<dbReference type="Gene3D" id="3.30.230.10">
    <property type="match status" value="1"/>
</dbReference>
<dbReference type="GO" id="GO:0030983">
    <property type="term" value="F:mismatched DNA binding"/>
    <property type="evidence" value="ECO:0007669"/>
    <property type="project" value="InterPro"/>
</dbReference>
<keyword evidence="2 4" id="KW-0227">DNA damage</keyword>
<dbReference type="GO" id="GO:0016887">
    <property type="term" value="F:ATP hydrolysis activity"/>
    <property type="evidence" value="ECO:0007669"/>
    <property type="project" value="InterPro"/>
</dbReference>
<evidence type="ECO:0000256" key="3">
    <source>
        <dbReference type="ARBA" id="ARBA00023204"/>
    </source>
</evidence>
<evidence type="ECO:0000259" key="6">
    <source>
        <dbReference type="SMART" id="SM01340"/>
    </source>
</evidence>
<dbReference type="SMART" id="SM01340">
    <property type="entry name" value="DNA_mis_repair"/>
    <property type="match status" value="1"/>
</dbReference>
<dbReference type="InterPro" id="IPR014721">
    <property type="entry name" value="Ribsml_uS5_D2-typ_fold_subgr"/>
</dbReference>
<proteinExistence type="inferred from homology"/>
<evidence type="ECO:0000256" key="4">
    <source>
        <dbReference type="HAMAP-Rule" id="MF_00149"/>
    </source>
</evidence>
<dbReference type="InterPro" id="IPR036890">
    <property type="entry name" value="HATPase_C_sf"/>
</dbReference>
<reference evidence="7" key="1">
    <citation type="submission" date="2019-11" db="EMBL/GenBank/DDBJ databases">
        <authorList>
            <person name="Feng L."/>
        </authorList>
    </citation>
    <scope>NUCLEOTIDE SEQUENCE</scope>
    <source>
        <strain evidence="7">VrattiLFYP33</strain>
    </source>
</reference>
<dbReference type="SMART" id="SM00853">
    <property type="entry name" value="MutL_C"/>
    <property type="match status" value="1"/>
</dbReference>
<dbReference type="InterPro" id="IPR038973">
    <property type="entry name" value="MutL/Mlh/Pms-like"/>
</dbReference>
<dbReference type="Gene3D" id="3.30.1370.100">
    <property type="entry name" value="MutL, C-terminal domain, regulatory subdomain"/>
    <property type="match status" value="1"/>
</dbReference>
<dbReference type="InterPro" id="IPR014790">
    <property type="entry name" value="MutL_C"/>
</dbReference>
<dbReference type="PROSITE" id="PS00058">
    <property type="entry name" value="DNA_MISMATCH_REPAIR_1"/>
    <property type="match status" value="1"/>
</dbReference>
<evidence type="ECO:0000256" key="1">
    <source>
        <dbReference type="ARBA" id="ARBA00006082"/>
    </source>
</evidence>
<dbReference type="SUPFAM" id="SSF55874">
    <property type="entry name" value="ATPase domain of HSP90 chaperone/DNA topoisomerase II/histidine kinase"/>
    <property type="match status" value="1"/>
</dbReference>
<dbReference type="GO" id="GO:0005524">
    <property type="term" value="F:ATP binding"/>
    <property type="evidence" value="ECO:0007669"/>
    <property type="project" value="InterPro"/>
</dbReference>
<dbReference type="InterPro" id="IPR042120">
    <property type="entry name" value="MutL_C_dimsub"/>
</dbReference>
<dbReference type="Pfam" id="PF08676">
    <property type="entry name" value="MutL_C"/>
    <property type="match status" value="1"/>
</dbReference>
<dbReference type="Gene3D" id="3.30.1540.20">
    <property type="entry name" value="MutL, C-terminal domain, dimerisation subdomain"/>
    <property type="match status" value="1"/>
</dbReference>
<dbReference type="Pfam" id="PF13589">
    <property type="entry name" value="HATPase_c_3"/>
    <property type="match status" value="1"/>
</dbReference>
<dbReference type="HAMAP" id="MF_00149">
    <property type="entry name" value="DNA_mis_repair"/>
    <property type="match status" value="1"/>
</dbReference>
<dbReference type="AlphaFoldDB" id="A0A6N3F428"/>
<dbReference type="InterPro" id="IPR014762">
    <property type="entry name" value="DNA_mismatch_repair_CS"/>
</dbReference>
<accession>A0A6N3F428</accession>
<gene>
    <name evidence="4 7" type="primary">mutL</name>
    <name evidence="7" type="ORF">VRLFYP33_02151</name>
</gene>
<dbReference type="InterPro" id="IPR037198">
    <property type="entry name" value="MutL_C_sf"/>
</dbReference>
<dbReference type="NCBIfam" id="TIGR00585">
    <property type="entry name" value="mutl"/>
    <property type="match status" value="1"/>
</dbReference>
<comment type="similarity">
    <text evidence="1 4">Belongs to the DNA mismatch repair MutL/HexB family.</text>
</comment>
<evidence type="ECO:0000313" key="7">
    <source>
        <dbReference type="EMBL" id="VYU46775.1"/>
    </source>
</evidence>
<dbReference type="RefSeq" id="WP_156705680.1">
    <property type="nucleotide sequence ID" value="NZ_CACRUX010000097.1"/>
</dbReference>
<dbReference type="PANTHER" id="PTHR10073:SF12">
    <property type="entry name" value="DNA MISMATCH REPAIR PROTEIN MLH1"/>
    <property type="match status" value="1"/>
</dbReference>
<dbReference type="GO" id="GO:0140664">
    <property type="term" value="F:ATP-dependent DNA damage sensor activity"/>
    <property type="evidence" value="ECO:0007669"/>
    <property type="project" value="InterPro"/>
</dbReference>
<dbReference type="InterPro" id="IPR020568">
    <property type="entry name" value="Ribosomal_Su5_D2-typ_SF"/>
</dbReference>
<comment type="function">
    <text evidence="4">This protein is involved in the repair of mismatches in DNA. It is required for dam-dependent methyl-directed DNA mismatch repair. May act as a 'molecular matchmaker', a protein that promotes the formation of a stable complex between two or more DNA-binding proteins in an ATP-dependent manner without itself being part of a final effector complex.</text>
</comment>
<feature type="domain" description="MutL C-terminal dimerisation" evidence="5">
    <location>
        <begin position="552"/>
        <end position="692"/>
    </location>
</feature>
<dbReference type="GO" id="GO:0006298">
    <property type="term" value="P:mismatch repair"/>
    <property type="evidence" value="ECO:0007669"/>
    <property type="project" value="UniProtKB-UniRule"/>
</dbReference>
<dbReference type="InterPro" id="IPR042121">
    <property type="entry name" value="MutL_C_regsub"/>
</dbReference>
<sequence length="735" mass="79500">MALIHVLDEVTINKIAAGEVVERPASVIKELLENSLDAGATSIEVEIANGGTTYMRVTDNGSGMTEEDARLAVLRHATSKIRSVDDLFDIASLGFRGEALASIASVSHFSLITRKVDQELGTRILIDGGKFTDCLPFGAQPGTTIEVRDLFYNTPARRKFLKTERTEAAKIQDIVGKLALSNPHVAFKLINNDTVSIVVPGNGNLVDTVSALYGYKVSDDIFPIAYESEGITIHGVVSKPTLLKSSRIWQTVVVNNRVIGDKAITKAIDNAYHALLPKGGYPLVLLTITVPPGTVDINVHPRKSEVKFEDDKPVFKAVYHAILQALQNPMQQMAGRDNSGMDGLEGFGGGDDSITTAVNYEKAFTNHDLAKINDIDITSDGGSAINLEFDTVGFNDATANRSSTGQIGSVNSTGSAAYPFAEVSQQAREKTNEFVNRIRREGFEAPTRATYEQSSWIESGDFNDAVVPKSYTEEDKEKFRQLASSLRGNAGYGSDGTGGYGANGGVGYASDGAVGSGSNDSGTAEMPSGVDTALGSTANGNSFNVNTTGLLPLGQVAACYILAKKGDNLYIIDQHAAHERIRYDQLCKSAEAIPMQELLIPQYIEANEEELIIAEEQNNTLLNLGFQVVQGGPTQLKIEGLPIDLVESKGEEILRYVFSLLKDYQTPTKAQLRHEMLAYASCRGAIKAGHTLNTYQMSVLIEELFHTDKPYVCPHGRPTIIKFTPEELGKLFLRS</sequence>
<keyword evidence="3 4" id="KW-0234">DNA repair</keyword>
<dbReference type="SUPFAM" id="SSF54211">
    <property type="entry name" value="Ribosomal protein S5 domain 2-like"/>
    <property type="match status" value="1"/>
</dbReference>
<organism evidence="7">
    <name type="scientific">Veillonella ratti</name>
    <dbReference type="NCBI Taxonomy" id="103892"/>
    <lineage>
        <taxon>Bacteria</taxon>
        <taxon>Bacillati</taxon>
        <taxon>Bacillota</taxon>
        <taxon>Negativicutes</taxon>
        <taxon>Veillonellales</taxon>
        <taxon>Veillonellaceae</taxon>
        <taxon>Veillonella</taxon>
    </lineage>
</organism>
<evidence type="ECO:0000256" key="2">
    <source>
        <dbReference type="ARBA" id="ARBA00022763"/>
    </source>
</evidence>
<dbReference type="InterPro" id="IPR020667">
    <property type="entry name" value="DNA_mismatch_repair_MutL"/>
</dbReference>
<dbReference type="CDD" id="cd00782">
    <property type="entry name" value="MutL_Trans"/>
    <property type="match status" value="1"/>
</dbReference>